<sequence>MAVKRCHPPSAWVQKIGNRIMSKAASPGLWVPERQNIIWIDCNPQAGQEMRDIHPFLVLSPLIFNDRTSLVIGLPMTTAEYNANNPFAVAVGKTTKRKIEQTSYVLCHQPKSFDWRVRGAKPHPLGKLGDNLFVQVCERLNQIIQL</sequence>
<dbReference type="AlphaFoldDB" id="A0A286A9H0"/>
<dbReference type="Gene3D" id="2.30.30.110">
    <property type="match status" value="1"/>
</dbReference>
<dbReference type="PANTHER" id="PTHR33988">
    <property type="entry name" value="ENDORIBONUCLEASE MAZF-RELATED"/>
    <property type="match status" value="1"/>
</dbReference>
<accession>A0A286A9H0</accession>
<reference evidence="1 2" key="1">
    <citation type="submission" date="2017-09" db="EMBL/GenBank/DDBJ databases">
        <authorList>
            <person name="Ehlers B."/>
            <person name="Leendertz F.H."/>
        </authorList>
    </citation>
    <scope>NUCLEOTIDE SEQUENCE [LARGE SCALE GENOMIC DNA]</scope>
    <source>
        <strain evidence="1 2">Nm42</strain>
    </source>
</reference>
<protein>
    <submittedName>
        <fullName evidence="1">mRNA interferase MazF</fullName>
    </submittedName>
</protein>
<dbReference type="SUPFAM" id="SSF50118">
    <property type="entry name" value="Cell growth inhibitor/plasmid maintenance toxic component"/>
    <property type="match status" value="1"/>
</dbReference>
<dbReference type="GO" id="GO:0004521">
    <property type="term" value="F:RNA endonuclease activity"/>
    <property type="evidence" value="ECO:0007669"/>
    <property type="project" value="TreeGrafter"/>
</dbReference>
<evidence type="ECO:0000313" key="2">
    <source>
        <dbReference type="Proteomes" id="UP000219335"/>
    </source>
</evidence>
<dbReference type="SMR" id="A0A286A9H0"/>
<dbReference type="Pfam" id="PF02452">
    <property type="entry name" value="PemK_toxin"/>
    <property type="match status" value="1"/>
</dbReference>
<dbReference type="GO" id="GO:0003677">
    <property type="term" value="F:DNA binding"/>
    <property type="evidence" value="ECO:0007669"/>
    <property type="project" value="InterPro"/>
</dbReference>
<dbReference type="PANTHER" id="PTHR33988:SF3">
    <property type="entry name" value="ENDORIBONUCLEASE TOXIN CHPB-RELATED"/>
    <property type="match status" value="1"/>
</dbReference>
<dbReference type="GO" id="GO:0016075">
    <property type="term" value="P:rRNA catabolic process"/>
    <property type="evidence" value="ECO:0007669"/>
    <property type="project" value="TreeGrafter"/>
</dbReference>
<dbReference type="GO" id="GO:0006402">
    <property type="term" value="P:mRNA catabolic process"/>
    <property type="evidence" value="ECO:0007669"/>
    <property type="project" value="TreeGrafter"/>
</dbReference>
<evidence type="ECO:0000313" key="1">
    <source>
        <dbReference type="EMBL" id="SOD18529.1"/>
    </source>
</evidence>
<dbReference type="Proteomes" id="UP000219335">
    <property type="component" value="Unassembled WGS sequence"/>
</dbReference>
<name>A0A286A9H0_9PROT</name>
<dbReference type="EMBL" id="OCMU01000001">
    <property type="protein sequence ID" value="SOD18529.1"/>
    <property type="molecule type" value="Genomic_DNA"/>
</dbReference>
<gene>
    <name evidence="1" type="ORF">SAMN06297164_1717</name>
</gene>
<organism evidence="1 2">
    <name type="scientific">Nitrosomonas ureae</name>
    <dbReference type="NCBI Taxonomy" id="44577"/>
    <lineage>
        <taxon>Bacteria</taxon>
        <taxon>Pseudomonadati</taxon>
        <taxon>Pseudomonadota</taxon>
        <taxon>Betaproteobacteria</taxon>
        <taxon>Nitrosomonadales</taxon>
        <taxon>Nitrosomonadaceae</taxon>
        <taxon>Nitrosomonas</taxon>
    </lineage>
</organism>
<proteinExistence type="predicted"/>
<dbReference type="InterPro" id="IPR003477">
    <property type="entry name" value="PemK-like"/>
</dbReference>
<dbReference type="InterPro" id="IPR011067">
    <property type="entry name" value="Plasmid_toxin/cell-grow_inhib"/>
</dbReference>